<dbReference type="Proteomes" id="UP000607397">
    <property type="component" value="Unassembled WGS sequence"/>
</dbReference>
<dbReference type="EMBL" id="WVIC01000003">
    <property type="protein sequence ID" value="NCJ05341.1"/>
    <property type="molecule type" value="Genomic_DNA"/>
</dbReference>
<sequence>MTPATDSDFQRLVLERLDKIDHDIAGLKQDTRDTNTKFDAYVKASEKIERLATTIIITAGTVTLLAPVLQAIAPTIRAFLGGAA</sequence>
<evidence type="ECO:0000313" key="1">
    <source>
        <dbReference type="EMBL" id="NCJ05341.1"/>
    </source>
</evidence>
<proteinExistence type="predicted"/>
<dbReference type="AlphaFoldDB" id="A0A8K1ZWD1"/>
<reference evidence="1" key="1">
    <citation type="submission" date="2019-12" db="EMBL/GenBank/DDBJ databases">
        <title>High-Quality draft genome sequences of three cyanobacteria isolated from the limestone walls of the Old Cathedral of Coimbra.</title>
        <authorList>
            <person name="Tiago I."/>
            <person name="Soares F."/>
            <person name="Portugal A."/>
        </authorList>
    </citation>
    <scope>NUCLEOTIDE SEQUENCE [LARGE SCALE GENOMIC DNA]</scope>
    <source>
        <strain evidence="1">C</strain>
    </source>
</reference>
<gene>
    <name evidence="1" type="ORF">GS597_02190</name>
</gene>
<dbReference type="RefSeq" id="WP_238717882.1">
    <property type="nucleotide sequence ID" value="NZ_WVIC01000003.1"/>
</dbReference>
<evidence type="ECO:0000313" key="2">
    <source>
        <dbReference type="Proteomes" id="UP000607397"/>
    </source>
</evidence>
<protein>
    <submittedName>
        <fullName evidence="1">Uncharacterized protein</fullName>
    </submittedName>
</protein>
<name>A0A8K1ZWD1_9CYAN</name>
<keyword evidence="2" id="KW-1185">Reference proteome</keyword>
<organism evidence="1 2">
    <name type="scientific">Petrachloros mirabilis ULC683</name>
    <dbReference type="NCBI Taxonomy" id="2781853"/>
    <lineage>
        <taxon>Bacteria</taxon>
        <taxon>Bacillati</taxon>
        <taxon>Cyanobacteriota</taxon>
        <taxon>Cyanophyceae</taxon>
        <taxon>Synechococcales</taxon>
        <taxon>Petrachlorosaceae</taxon>
        <taxon>Petrachloros</taxon>
        <taxon>Petrachloros mirabilis</taxon>
    </lineage>
</organism>
<accession>A0A8K1ZWD1</accession>
<comment type="caution">
    <text evidence="1">The sequence shown here is derived from an EMBL/GenBank/DDBJ whole genome shotgun (WGS) entry which is preliminary data.</text>
</comment>